<accession>A0A2G1VYA4</accession>
<dbReference type="Proteomes" id="UP000225740">
    <property type="component" value="Unassembled WGS sequence"/>
</dbReference>
<dbReference type="PIRSF" id="PIRSF033563">
    <property type="entry name" value="UCP033563"/>
    <property type="match status" value="1"/>
</dbReference>
<reference evidence="1 2" key="1">
    <citation type="submission" date="2017-06" db="EMBL/GenBank/DDBJ databases">
        <title>Description of Rhodopirellula bahusiensis sp. nov.</title>
        <authorList>
            <person name="Kizina J."/>
            <person name="Harder J."/>
        </authorList>
    </citation>
    <scope>NUCLEOTIDE SEQUENCE [LARGE SCALE GENOMIC DNA]</scope>
    <source>
        <strain evidence="1 2">SWK21</strain>
    </source>
</reference>
<dbReference type="PANTHER" id="PTHR36454:SF1">
    <property type="entry name" value="DUF1015 DOMAIN-CONTAINING PROTEIN"/>
    <property type="match status" value="1"/>
</dbReference>
<dbReference type="EMBL" id="NIZW01000041">
    <property type="protein sequence ID" value="PHQ31715.1"/>
    <property type="molecule type" value="Genomic_DNA"/>
</dbReference>
<comment type="caution">
    <text evidence="1">The sequence shown here is derived from an EMBL/GenBank/DDBJ whole genome shotgun (WGS) entry which is preliminary data.</text>
</comment>
<evidence type="ECO:0000313" key="2">
    <source>
        <dbReference type="Proteomes" id="UP000225740"/>
    </source>
</evidence>
<dbReference type="Pfam" id="PF06245">
    <property type="entry name" value="DUF1015"/>
    <property type="match status" value="1"/>
</dbReference>
<sequence length="465" mass="51818">MEIDLDLKRCSASELVMPEVTPFAALRYNLDHIRSLSEVVAPPYDVIDEDYQDVLYKRHPSNVIRVILNREEPGDEVGETYSRAAGFVKQWISEGVLKQDDEPAFYLSHQTFVVSGEEGESKTVTRRGFMGRVRLEPFGKGNIHPHEETLPKAKVDRLKLLKATEQNNSPIFGLYPDNDNAVIECLEAAKADVTPIEATDDAGVVHTVWPITDSEAVTKASQLLADKPMFVADGHHRYETACDYRDFVTEQAGGIAPDHPVNFVMTMLVGMNDPGLVVLPTHRLIRGIRPLRSDELIERLGDRFDCETLSGGMSAAPDAWTRIQLANRQSLMALYAAEDETWVMVNANEKAMARMSELACDQSETWRSLGVSLLHKLVLEDCLEETNHPKPTYVHEVTDVLAGLKGETDAAESEGDGEYTFAALVMPATVSDVEQISLNHERMPAKSTYFYPKLLSGSAFHRLMP</sequence>
<dbReference type="AlphaFoldDB" id="A0A2G1VYA4"/>
<organism evidence="1 2">
    <name type="scientific">Rhodopirellula bahusiensis</name>
    <dbReference type="NCBI Taxonomy" id="2014065"/>
    <lineage>
        <taxon>Bacteria</taxon>
        <taxon>Pseudomonadati</taxon>
        <taxon>Planctomycetota</taxon>
        <taxon>Planctomycetia</taxon>
        <taxon>Pirellulales</taxon>
        <taxon>Pirellulaceae</taxon>
        <taxon>Rhodopirellula</taxon>
    </lineage>
</organism>
<dbReference type="PANTHER" id="PTHR36454">
    <property type="entry name" value="LMO2823 PROTEIN"/>
    <property type="match status" value="1"/>
</dbReference>
<evidence type="ECO:0000313" key="1">
    <source>
        <dbReference type="EMBL" id="PHQ31715.1"/>
    </source>
</evidence>
<keyword evidence="2" id="KW-1185">Reference proteome</keyword>
<dbReference type="OrthoDB" id="9781616at2"/>
<protein>
    <submittedName>
        <fullName evidence="1">Phosphatase</fullName>
    </submittedName>
</protein>
<proteinExistence type="predicted"/>
<name>A0A2G1VYA4_9BACT</name>
<gene>
    <name evidence="1" type="ORF">CEE69_29585</name>
</gene>
<dbReference type="InterPro" id="IPR008323">
    <property type="entry name" value="UCP033563"/>
</dbReference>